<protein>
    <submittedName>
        <fullName evidence="1 2">Uncharacterized protein</fullName>
    </submittedName>
</protein>
<reference evidence="1 3" key="1">
    <citation type="journal article" date="2011" name="Nature">
        <title>The Medicago genome provides insight into the evolution of rhizobial symbioses.</title>
        <authorList>
            <person name="Young N.D."/>
            <person name="Debelle F."/>
            <person name="Oldroyd G.E."/>
            <person name="Geurts R."/>
            <person name="Cannon S.B."/>
            <person name="Udvardi M.K."/>
            <person name="Benedito V.A."/>
            <person name="Mayer K.F."/>
            <person name="Gouzy J."/>
            <person name="Schoof H."/>
            <person name="Van de Peer Y."/>
            <person name="Proost S."/>
            <person name="Cook D.R."/>
            <person name="Meyers B.C."/>
            <person name="Spannagl M."/>
            <person name="Cheung F."/>
            <person name="De Mita S."/>
            <person name="Krishnakumar V."/>
            <person name="Gundlach H."/>
            <person name="Zhou S."/>
            <person name="Mudge J."/>
            <person name="Bharti A.K."/>
            <person name="Murray J.D."/>
            <person name="Naoumkina M.A."/>
            <person name="Rosen B."/>
            <person name="Silverstein K.A."/>
            <person name="Tang H."/>
            <person name="Rombauts S."/>
            <person name="Zhao P.X."/>
            <person name="Zhou P."/>
            <person name="Barbe V."/>
            <person name="Bardou P."/>
            <person name="Bechner M."/>
            <person name="Bellec A."/>
            <person name="Berger A."/>
            <person name="Berges H."/>
            <person name="Bidwell S."/>
            <person name="Bisseling T."/>
            <person name="Choisne N."/>
            <person name="Couloux A."/>
            <person name="Denny R."/>
            <person name="Deshpande S."/>
            <person name="Dai X."/>
            <person name="Doyle J.J."/>
            <person name="Dudez A.M."/>
            <person name="Farmer A.D."/>
            <person name="Fouteau S."/>
            <person name="Franken C."/>
            <person name="Gibelin C."/>
            <person name="Gish J."/>
            <person name="Goldstein S."/>
            <person name="Gonzalez A.J."/>
            <person name="Green P.J."/>
            <person name="Hallab A."/>
            <person name="Hartog M."/>
            <person name="Hua A."/>
            <person name="Humphray S.J."/>
            <person name="Jeong D.H."/>
            <person name="Jing Y."/>
            <person name="Jocker A."/>
            <person name="Kenton S.M."/>
            <person name="Kim D.J."/>
            <person name="Klee K."/>
            <person name="Lai H."/>
            <person name="Lang C."/>
            <person name="Lin S."/>
            <person name="Macmil S.L."/>
            <person name="Magdelenat G."/>
            <person name="Matthews L."/>
            <person name="McCorrison J."/>
            <person name="Monaghan E.L."/>
            <person name="Mun J.H."/>
            <person name="Najar F.Z."/>
            <person name="Nicholson C."/>
            <person name="Noirot C."/>
            <person name="O'Bleness M."/>
            <person name="Paule C.R."/>
            <person name="Poulain J."/>
            <person name="Prion F."/>
            <person name="Qin B."/>
            <person name="Qu C."/>
            <person name="Retzel E.F."/>
            <person name="Riddle C."/>
            <person name="Sallet E."/>
            <person name="Samain S."/>
            <person name="Samson N."/>
            <person name="Sanders I."/>
            <person name="Saurat O."/>
            <person name="Scarpelli C."/>
            <person name="Schiex T."/>
            <person name="Segurens B."/>
            <person name="Severin A.J."/>
            <person name="Sherrier D.J."/>
            <person name="Shi R."/>
            <person name="Sims S."/>
            <person name="Singer S.R."/>
            <person name="Sinharoy S."/>
            <person name="Sterck L."/>
            <person name="Viollet A."/>
            <person name="Wang B.B."/>
            <person name="Wang K."/>
            <person name="Wang M."/>
            <person name="Wang X."/>
            <person name="Warfsmann J."/>
            <person name="Weissenbach J."/>
            <person name="White D.D."/>
            <person name="White J.D."/>
            <person name="Wiley G.B."/>
            <person name="Wincker P."/>
            <person name="Xing Y."/>
            <person name="Yang L."/>
            <person name="Yao Z."/>
            <person name="Ying F."/>
            <person name="Zhai J."/>
            <person name="Zhou L."/>
            <person name="Zuber A."/>
            <person name="Denarie J."/>
            <person name="Dixon R.A."/>
            <person name="May G.D."/>
            <person name="Schwartz D.C."/>
            <person name="Rogers J."/>
            <person name="Quetier F."/>
            <person name="Town C.D."/>
            <person name="Roe B.A."/>
        </authorList>
    </citation>
    <scope>NUCLEOTIDE SEQUENCE [LARGE SCALE GENOMIC DNA]</scope>
    <source>
        <strain evidence="1">A17</strain>
        <strain evidence="2 3">cv. Jemalong A17</strain>
    </source>
</reference>
<accession>G7K7C8</accession>
<sequence length="66" mass="7649">MRVVQRASASKRANVVATTSKRNIVGRGERYGRRRLNQERSEIVFFEKDKGASSFFLKLQPFLNFV</sequence>
<dbReference type="Proteomes" id="UP000002051">
    <property type="component" value="Chromosome 5"/>
</dbReference>
<name>G7K7C8_MEDTR</name>
<evidence type="ECO:0000313" key="2">
    <source>
        <dbReference type="EnsemblPlants" id="AES99758"/>
    </source>
</evidence>
<evidence type="ECO:0000313" key="3">
    <source>
        <dbReference type="Proteomes" id="UP000002051"/>
    </source>
</evidence>
<gene>
    <name evidence="1" type="ordered locus">MTR_5g084400</name>
</gene>
<keyword evidence="3" id="KW-1185">Reference proteome</keyword>
<reference evidence="1 3" key="2">
    <citation type="journal article" date="2014" name="BMC Genomics">
        <title>An improved genome release (version Mt4.0) for the model legume Medicago truncatula.</title>
        <authorList>
            <person name="Tang H."/>
            <person name="Krishnakumar V."/>
            <person name="Bidwell S."/>
            <person name="Rosen B."/>
            <person name="Chan A."/>
            <person name="Zhou S."/>
            <person name="Gentzbittel L."/>
            <person name="Childs K.L."/>
            <person name="Yandell M."/>
            <person name="Gundlach H."/>
            <person name="Mayer K.F."/>
            <person name="Schwartz D.C."/>
            <person name="Town C.D."/>
        </authorList>
    </citation>
    <scope>GENOME REANNOTATION</scope>
    <source>
        <strain evidence="2 3">cv. Jemalong A17</strain>
    </source>
</reference>
<dbReference type="PaxDb" id="3880-AES99758"/>
<reference evidence="2" key="3">
    <citation type="submission" date="2015-04" db="UniProtKB">
        <authorList>
            <consortium name="EnsemblPlants"/>
        </authorList>
    </citation>
    <scope>IDENTIFICATION</scope>
    <source>
        <strain evidence="2">cv. Jemalong A17</strain>
    </source>
</reference>
<proteinExistence type="predicted"/>
<organism evidence="1 3">
    <name type="scientific">Medicago truncatula</name>
    <name type="common">Barrel medic</name>
    <name type="synonym">Medicago tribuloides</name>
    <dbReference type="NCBI Taxonomy" id="3880"/>
    <lineage>
        <taxon>Eukaryota</taxon>
        <taxon>Viridiplantae</taxon>
        <taxon>Streptophyta</taxon>
        <taxon>Embryophyta</taxon>
        <taxon>Tracheophyta</taxon>
        <taxon>Spermatophyta</taxon>
        <taxon>Magnoliopsida</taxon>
        <taxon>eudicotyledons</taxon>
        <taxon>Gunneridae</taxon>
        <taxon>Pentapetalae</taxon>
        <taxon>rosids</taxon>
        <taxon>fabids</taxon>
        <taxon>Fabales</taxon>
        <taxon>Fabaceae</taxon>
        <taxon>Papilionoideae</taxon>
        <taxon>50 kb inversion clade</taxon>
        <taxon>NPAAA clade</taxon>
        <taxon>Hologalegina</taxon>
        <taxon>IRL clade</taxon>
        <taxon>Trifolieae</taxon>
        <taxon>Medicago</taxon>
    </lineage>
</organism>
<evidence type="ECO:0000313" key="1">
    <source>
        <dbReference type="EMBL" id="AES99758.1"/>
    </source>
</evidence>
<dbReference type="EMBL" id="CM001221">
    <property type="protein sequence ID" value="AES99758.1"/>
    <property type="molecule type" value="Genomic_DNA"/>
</dbReference>
<dbReference type="HOGENOM" id="CLU_2835004_0_0_1"/>
<dbReference type="EnsemblPlants" id="AES99758">
    <property type="protein sequence ID" value="AES99758"/>
    <property type="gene ID" value="MTR_5g084400"/>
</dbReference>
<dbReference type="AlphaFoldDB" id="G7K7C8"/>